<dbReference type="PANTHER" id="PTHR36895:SF1">
    <property type="entry name" value="YCF23 PROTEIN"/>
    <property type="match status" value="1"/>
</dbReference>
<evidence type="ECO:0000256" key="2">
    <source>
        <dbReference type="ARBA" id="ARBA00009664"/>
    </source>
</evidence>
<comment type="similarity">
    <text evidence="2">Belongs to the ycf23 family.</text>
</comment>
<dbReference type="EMBL" id="MF101443">
    <property type="protein sequence ID" value="ARW66580.1"/>
    <property type="molecule type" value="Genomic_DNA"/>
</dbReference>
<protein>
    <recommendedName>
        <fullName evidence="3">Uncharacterized protein ycf23</fullName>
    </recommendedName>
</protein>
<proteinExistence type="inferred from homology"/>
<geneLocation type="chloroplast" evidence="5"/>
<evidence type="ECO:0000313" key="5">
    <source>
        <dbReference type="EMBL" id="ARW66580.1"/>
    </source>
</evidence>
<keyword evidence="5" id="KW-0150">Chloroplast</keyword>
<dbReference type="PANTHER" id="PTHR36895">
    <property type="match status" value="1"/>
</dbReference>
<organism evidence="5">
    <name type="scientific">Dasyclonium flaccidum</name>
    <dbReference type="NCBI Taxonomy" id="2007274"/>
    <lineage>
        <taxon>Eukaryota</taxon>
        <taxon>Rhodophyta</taxon>
        <taxon>Florideophyceae</taxon>
        <taxon>Rhodymeniophycidae</taxon>
        <taxon>Ceramiales</taxon>
        <taxon>Rhodomelaceae</taxon>
        <taxon>Polyzonieae</taxon>
        <taxon>Dasyclonium</taxon>
    </lineage>
</organism>
<name>A0A1Z1MKF8_9FLOR</name>
<dbReference type="SUPFAM" id="SSF51395">
    <property type="entry name" value="FMN-linked oxidoreductases"/>
    <property type="match status" value="1"/>
</dbReference>
<evidence type="ECO:0000256" key="3">
    <source>
        <dbReference type="ARBA" id="ARBA00021523"/>
    </source>
</evidence>
<reference evidence="5" key="1">
    <citation type="journal article" date="2017" name="J. Phycol.">
        <title>Analysis of chloroplast genomes and a supermatrix inform reclassification of the Rhodomelaceae (Rhodophyta).</title>
        <authorList>
            <person name="Diaz-Tapia P."/>
            <person name="Maggs C.A."/>
            <person name="West J.A."/>
            <person name="Verbruggen H."/>
        </authorList>
    </citation>
    <scope>NUCLEOTIDE SEQUENCE</scope>
    <source>
        <strain evidence="5">PD1087</strain>
    </source>
</reference>
<keyword evidence="4 5" id="KW-0934">Plastid</keyword>
<accession>A0A1Z1MKF8</accession>
<dbReference type="Pfam" id="PF04481">
    <property type="entry name" value="DUF561"/>
    <property type="match status" value="1"/>
</dbReference>
<comment type="subcellular location">
    <subcellularLocation>
        <location evidence="1">Plastid</location>
    </subcellularLocation>
</comment>
<evidence type="ECO:0000256" key="4">
    <source>
        <dbReference type="ARBA" id="ARBA00022640"/>
    </source>
</evidence>
<dbReference type="GO" id="GO:0009536">
    <property type="term" value="C:plastid"/>
    <property type="evidence" value="ECO:0007669"/>
    <property type="project" value="UniProtKB-SubCell"/>
</dbReference>
<dbReference type="AlphaFoldDB" id="A0A1Z1MKF8"/>
<evidence type="ECO:0000256" key="1">
    <source>
        <dbReference type="ARBA" id="ARBA00004474"/>
    </source>
</evidence>
<dbReference type="RefSeq" id="YP_009397394.1">
    <property type="nucleotide sequence ID" value="NC_035287.1"/>
</dbReference>
<sequence length="273" mass="30088">MTLFNNQLYSAFKSKQVVKVIAGLDNNNVSQIIRVVKAAELSNATYIDIIANSNIVNTLKSCSCLPVCVSSINPLDLYNCVIAGADLVEIGNFDIFYKQKIYLNSRQILDLAQETRLLVGDNINICVTIPYYLHLSEQIKLAEDLESLGINILQTESLIVKKSNIHYLSQDYIFDSTNISASSLSSTYAISNSVNIPVITSSGINCLSSSIALFYGASGIGVGSAVNNQLSIYSMLLYIKKLRQSMLSNEVFTSKKAFSNLQLILKDVKQFTY</sequence>
<gene>
    <name evidence="5" type="primary">ycf23</name>
</gene>
<dbReference type="InterPro" id="IPR007570">
    <property type="entry name" value="Uncharacterised_Ycf23"/>
</dbReference>
<dbReference type="GeneID" id="33359749"/>